<feature type="domain" description="Transposase DDE" evidence="2">
    <location>
        <begin position="1"/>
        <end position="59"/>
    </location>
</feature>
<keyword evidence="1" id="KW-0812">Transmembrane</keyword>
<dbReference type="Pfam" id="PF13701">
    <property type="entry name" value="DDE_Tnp_1_4"/>
    <property type="match status" value="1"/>
</dbReference>
<dbReference type="AlphaFoldDB" id="E6PZ54"/>
<organism evidence="3">
    <name type="scientific">mine drainage metagenome</name>
    <dbReference type="NCBI Taxonomy" id="410659"/>
    <lineage>
        <taxon>unclassified sequences</taxon>
        <taxon>metagenomes</taxon>
        <taxon>ecological metagenomes</taxon>
    </lineage>
</organism>
<evidence type="ECO:0000256" key="1">
    <source>
        <dbReference type="SAM" id="Phobius"/>
    </source>
</evidence>
<evidence type="ECO:0000259" key="2">
    <source>
        <dbReference type="Pfam" id="PF13701"/>
    </source>
</evidence>
<keyword evidence="1" id="KW-1133">Transmembrane helix</keyword>
<sequence>MENRIKERMCLFADRLSTDEMMGNYLRLYFSALTYTLMGALLRLALKGTGWAEAQAAELICCARQLVPHRPRNRPGGADLLPKIRTQLTTKL</sequence>
<reference evidence="3" key="1">
    <citation type="submission" date="2009-10" db="EMBL/GenBank/DDBJ databases">
        <title>Diversity of trophic interactions inside an arsenic-rich microbial ecosystem.</title>
        <authorList>
            <person name="Bertin P.N."/>
            <person name="Heinrich-Salmeron A."/>
            <person name="Pelletier E."/>
            <person name="Goulhen-Chollet F."/>
            <person name="Arsene-Ploetze F."/>
            <person name="Gallien S."/>
            <person name="Calteau A."/>
            <person name="Vallenet D."/>
            <person name="Casiot C."/>
            <person name="Chane-Woon-Ming B."/>
            <person name="Giloteaux L."/>
            <person name="Barakat M."/>
            <person name="Bonnefoy V."/>
            <person name="Bruneel O."/>
            <person name="Chandler M."/>
            <person name="Cleiss J."/>
            <person name="Duran R."/>
            <person name="Elbaz-Poulichet F."/>
            <person name="Fonknechten N."/>
            <person name="Lauga B."/>
            <person name="Mornico D."/>
            <person name="Ortet P."/>
            <person name="Schaeffer C."/>
            <person name="Siguier P."/>
            <person name="Alexander Thil Smith A."/>
            <person name="Van Dorsselaer A."/>
            <person name="Weissenbach J."/>
            <person name="Medigue C."/>
            <person name="Le Paslier D."/>
        </authorList>
    </citation>
    <scope>NUCLEOTIDE SEQUENCE</scope>
</reference>
<accession>E6PZ54</accession>
<keyword evidence="1" id="KW-0472">Membrane</keyword>
<feature type="transmembrane region" description="Helical" evidence="1">
    <location>
        <begin position="26"/>
        <end position="46"/>
    </location>
</feature>
<protein>
    <recommendedName>
        <fullName evidence="2">Transposase DDE domain-containing protein</fullName>
    </recommendedName>
</protein>
<dbReference type="EMBL" id="CABN01000105">
    <property type="protein sequence ID" value="CBI00213.1"/>
    <property type="molecule type" value="Genomic_DNA"/>
</dbReference>
<evidence type="ECO:0000313" key="3">
    <source>
        <dbReference type="EMBL" id="CBI00213.1"/>
    </source>
</evidence>
<proteinExistence type="predicted"/>
<comment type="caution">
    <text evidence="3">The sequence shown here is derived from an EMBL/GenBank/DDBJ whole genome shotgun (WGS) entry which is preliminary data.</text>
</comment>
<name>E6PZ54_9ZZZZ</name>
<gene>
    <name evidence="3" type="ORF">CARN3_1213</name>
</gene>
<dbReference type="InterPro" id="IPR025668">
    <property type="entry name" value="Tnp_DDE_dom"/>
</dbReference>